<feature type="non-terminal residue" evidence="1">
    <location>
        <position position="585"/>
    </location>
</feature>
<protein>
    <recommendedName>
        <fullName evidence="2">PA14 domain-containing protein</fullName>
    </recommendedName>
</protein>
<accession>A0A382DW11</accession>
<evidence type="ECO:0000313" key="1">
    <source>
        <dbReference type="EMBL" id="SVB42114.1"/>
    </source>
</evidence>
<name>A0A382DW11_9ZZZZ</name>
<sequence length="585" mass="62965">FQEGASDGWSVDWVESDSLTLEGAKAEGGIASVDDPKDMADSSGDIKQIQALVENGNLYLRMSVYGIAAPSVDDTPEGMKNRYYYHWLFDTDNDTATGFKNDAYEGNPTGLAKPIGVDLVVQFGWRDGKPNGVAAYDPLVGDDSPLVVDYTFATGGDSVEAVIPLSDLGLTLGQSVGFSAFQEGASDGWSVDWVESTVVTLNQDTKVDMTLETLFAGSSYGFEIQVMDDGDTKVDAASVSVSVDGASVEASVAQANGMTLITGQNPALLPEETAHTVSLTLDAGGAAQSKDFVFIVGKYTHLPEAISLGSAKKKSGFLVGVTQISSATTLLPSLHENKADLAEKQLAGKMIDPDYEDEEVPYVNEADEDAEEEFVVVYDTPDVINWFEQAPGEAGNFRAGLGFEDELFPFLPGWNEVHDGVVIEIRAYLDLEAGSHKIGMNGEGGWKVSGGTDASGILVGVYDNSEIEQVPTYYPLDQYVDIVVTKAGLYPIRVLWFQSRHNKAPGMQLELFTVKDRAKHLINDLTDPKAIRAYRAGDLLPFGVPEGIESAGLTRVVNDKIIFETDTANQNNWEPFSSVIGNSTF</sequence>
<proteinExistence type="predicted"/>
<dbReference type="AlphaFoldDB" id="A0A382DW11"/>
<feature type="non-terminal residue" evidence="1">
    <location>
        <position position="1"/>
    </location>
</feature>
<reference evidence="1" key="1">
    <citation type="submission" date="2018-05" db="EMBL/GenBank/DDBJ databases">
        <authorList>
            <person name="Lanie J.A."/>
            <person name="Ng W.-L."/>
            <person name="Kazmierczak K.M."/>
            <person name="Andrzejewski T.M."/>
            <person name="Davidsen T.M."/>
            <person name="Wayne K.J."/>
            <person name="Tettelin H."/>
            <person name="Glass J.I."/>
            <person name="Rusch D."/>
            <person name="Podicherti R."/>
            <person name="Tsui H.-C.T."/>
            <person name="Winkler M.E."/>
        </authorList>
    </citation>
    <scope>NUCLEOTIDE SEQUENCE</scope>
</reference>
<evidence type="ECO:0008006" key="2">
    <source>
        <dbReference type="Google" id="ProtNLM"/>
    </source>
</evidence>
<organism evidence="1">
    <name type="scientific">marine metagenome</name>
    <dbReference type="NCBI Taxonomy" id="408172"/>
    <lineage>
        <taxon>unclassified sequences</taxon>
        <taxon>metagenomes</taxon>
        <taxon>ecological metagenomes</taxon>
    </lineage>
</organism>
<dbReference type="EMBL" id="UINC01041186">
    <property type="protein sequence ID" value="SVB42114.1"/>
    <property type="molecule type" value="Genomic_DNA"/>
</dbReference>
<gene>
    <name evidence="1" type="ORF">METZ01_LOCUS194968</name>
</gene>